<keyword evidence="2" id="KW-0648">Protein biosynthesis</keyword>
<comment type="caution">
    <text evidence="2">The sequence shown here is derived from an EMBL/GenBank/DDBJ whole genome shotgun (WGS) entry which is preliminary data.</text>
</comment>
<sequence length="124" mass="13345">MRSAPALAAAVVASASLAYAPLHAAPGGSLGTLPRGDYVCGVPGYAGGKAWIERDEANFRIVNGSSYRTPEGRGTYLLAGDNVRFTRGPMKGRTFLRETMNRLREIGNDGELGRMRCSRRVNSR</sequence>
<dbReference type="OrthoDB" id="7509105at2"/>
<gene>
    <name evidence="2" type="ORF">GRI38_03835</name>
</gene>
<dbReference type="EMBL" id="WTYW01000001">
    <property type="protein sequence ID" value="MXO85154.1"/>
    <property type="molecule type" value="Genomic_DNA"/>
</dbReference>
<proteinExistence type="predicted"/>
<reference evidence="2 3" key="1">
    <citation type="submission" date="2019-12" db="EMBL/GenBank/DDBJ databases">
        <title>Genomic-based taxomic classification of the family Erythrobacteraceae.</title>
        <authorList>
            <person name="Xu L."/>
        </authorList>
    </citation>
    <scope>NUCLEOTIDE SEQUENCE [LARGE SCALE GENOMIC DNA]</scope>
    <source>
        <strain evidence="2 3">MCCC 1A09962</strain>
    </source>
</reference>
<evidence type="ECO:0000313" key="3">
    <source>
        <dbReference type="Proteomes" id="UP000433104"/>
    </source>
</evidence>
<feature type="signal peptide" evidence="1">
    <location>
        <begin position="1"/>
        <end position="24"/>
    </location>
</feature>
<keyword evidence="1" id="KW-0732">Signal</keyword>
<evidence type="ECO:0000313" key="2">
    <source>
        <dbReference type="EMBL" id="MXO85154.1"/>
    </source>
</evidence>
<dbReference type="GO" id="GO:0003746">
    <property type="term" value="F:translation elongation factor activity"/>
    <property type="evidence" value="ECO:0007669"/>
    <property type="project" value="UniProtKB-KW"/>
</dbReference>
<feature type="chain" id="PRO_5032421222" evidence="1">
    <location>
        <begin position="25"/>
        <end position="124"/>
    </location>
</feature>
<name>A0A844ZC90_9SPHN</name>
<protein>
    <submittedName>
        <fullName evidence="2">Elongation factor P</fullName>
    </submittedName>
</protein>
<dbReference type="Proteomes" id="UP000433104">
    <property type="component" value="Unassembled WGS sequence"/>
</dbReference>
<keyword evidence="2" id="KW-0251">Elongation factor</keyword>
<keyword evidence="3" id="KW-1185">Reference proteome</keyword>
<evidence type="ECO:0000256" key="1">
    <source>
        <dbReference type="SAM" id="SignalP"/>
    </source>
</evidence>
<accession>A0A844ZC90</accession>
<dbReference type="AlphaFoldDB" id="A0A844ZC90"/>
<organism evidence="2 3">
    <name type="scientific">Parapontixanthobacter aurantiacus</name>
    <dbReference type="NCBI Taxonomy" id="1463599"/>
    <lineage>
        <taxon>Bacteria</taxon>
        <taxon>Pseudomonadati</taxon>
        <taxon>Pseudomonadota</taxon>
        <taxon>Alphaproteobacteria</taxon>
        <taxon>Sphingomonadales</taxon>
        <taxon>Erythrobacteraceae</taxon>
        <taxon>Parapontixanthobacter</taxon>
    </lineage>
</organism>